<protein>
    <recommendedName>
        <fullName evidence="10">Pycsar effector protein domain-containing protein</fullName>
    </recommendedName>
</protein>
<reference evidence="11 12" key="1">
    <citation type="submission" date="2018-05" db="EMBL/GenBank/DDBJ databases">
        <title>Genomic Encyclopedia of Type Strains, Phase IV (KMG-IV): sequencing the most valuable type-strain genomes for metagenomic binning, comparative biology and taxonomic classification.</title>
        <authorList>
            <person name="Goeker M."/>
        </authorList>
    </citation>
    <scope>NUCLEOTIDE SEQUENCE [LARGE SCALE GENOMIC DNA]</scope>
    <source>
        <strain evidence="11 12">DSM 3183</strain>
    </source>
</reference>
<sequence>MEQGAKNARIETPRPAIPSPWPQTPHTFSPHAIHLIRTSVQTNLALSQMADQKASILMGATFVVFTIAVGQARGGNVSLPLMVLALFAFLSAMCAVFAILPSVRGTPKPKGDVPPGSTNFMFFGNFSQMTEDDFADLVIDQLHMDETIFRTMLRDVHQNGMVLQHKKYRYLGLAYRLFLIGLTITFALFLIEMVLGHPIIRA</sequence>
<keyword evidence="7 9" id="KW-0472">Membrane</keyword>
<dbReference type="GO" id="GO:0005886">
    <property type="term" value="C:plasma membrane"/>
    <property type="evidence" value="ECO:0007669"/>
    <property type="project" value="UniProtKB-SubCell"/>
</dbReference>
<keyword evidence="2" id="KW-1003">Cell membrane</keyword>
<name>A0A2V3UYS8_9SPHN</name>
<dbReference type="Proteomes" id="UP000248014">
    <property type="component" value="Unassembled WGS sequence"/>
</dbReference>
<accession>A0A2V3UYS8</accession>
<evidence type="ECO:0000256" key="6">
    <source>
        <dbReference type="ARBA" id="ARBA00023118"/>
    </source>
</evidence>
<dbReference type="Pfam" id="PF18967">
    <property type="entry name" value="PycTM"/>
    <property type="match status" value="1"/>
</dbReference>
<keyword evidence="5 9" id="KW-1133">Transmembrane helix</keyword>
<evidence type="ECO:0000256" key="3">
    <source>
        <dbReference type="ARBA" id="ARBA00022692"/>
    </source>
</evidence>
<evidence type="ECO:0000313" key="12">
    <source>
        <dbReference type="Proteomes" id="UP000248014"/>
    </source>
</evidence>
<keyword evidence="3 9" id="KW-0812">Transmembrane</keyword>
<evidence type="ECO:0000256" key="2">
    <source>
        <dbReference type="ARBA" id="ARBA00022475"/>
    </source>
</evidence>
<comment type="subcellular location">
    <subcellularLocation>
        <location evidence="1">Cell membrane</location>
    </subcellularLocation>
</comment>
<dbReference type="EMBL" id="QJJM01000008">
    <property type="protein sequence ID" value="PXW74487.1"/>
    <property type="molecule type" value="Genomic_DNA"/>
</dbReference>
<keyword evidence="4" id="KW-0547">Nucleotide-binding</keyword>
<dbReference type="RefSeq" id="WP_208625204.1">
    <property type="nucleotide sequence ID" value="NZ_QJJM01000008.1"/>
</dbReference>
<organism evidence="11 12">
    <name type="scientific">Blastomonas natatoria</name>
    <dbReference type="NCBI Taxonomy" id="34015"/>
    <lineage>
        <taxon>Bacteria</taxon>
        <taxon>Pseudomonadati</taxon>
        <taxon>Pseudomonadota</taxon>
        <taxon>Alphaproteobacteria</taxon>
        <taxon>Sphingomonadales</taxon>
        <taxon>Sphingomonadaceae</taxon>
        <taxon>Blastomonas</taxon>
    </lineage>
</organism>
<proteinExistence type="predicted"/>
<comment type="caution">
    <text evidence="11">The sequence shown here is derived from an EMBL/GenBank/DDBJ whole genome shotgun (WGS) entry which is preliminary data.</text>
</comment>
<evidence type="ECO:0000259" key="10">
    <source>
        <dbReference type="Pfam" id="PF18967"/>
    </source>
</evidence>
<feature type="region of interest" description="Disordered" evidence="8">
    <location>
        <begin position="1"/>
        <end position="23"/>
    </location>
</feature>
<gene>
    <name evidence="11" type="ORF">C7451_108149</name>
</gene>
<dbReference type="GO" id="GO:0051607">
    <property type="term" value="P:defense response to virus"/>
    <property type="evidence" value="ECO:0007669"/>
    <property type="project" value="UniProtKB-KW"/>
</dbReference>
<evidence type="ECO:0000256" key="7">
    <source>
        <dbReference type="ARBA" id="ARBA00023136"/>
    </source>
</evidence>
<dbReference type="InterPro" id="IPR043760">
    <property type="entry name" value="PycTM_dom"/>
</dbReference>
<dbReference type="AlphaFoldDB" id="A0A2V3UYS8"/>
<evidence type="ECO:0000256" key="8">
    <source>
        <dbReference type="SAM" id="MobiDB-lite"/>
    </source>
</evidence>
<feature type="transmembrane region" description="Helical" evidence="9">
    <location>
        <begin position="54"/>
        <end position="72"/>
    </location>
</feature>
<keyword evidence="12" id="KW-1185">Reference proteome</keyword>
<evidence type="ECO:0000256" key="1">
    <source>
        <dbReference type="ARBA" id="ARBA00004236"/>
    </source>
</evidence>
<feature type="transmembrane region" description="Helical" evidence="9">
    <location>
        <begin position="78"/>
        <end position="100"/>
    </location>
</feature>
<evidence type="ECO:0000313" key="11">
    <source>
        <dbReference type="EMBL" id="PXW74487.1"/>
    </source>
</evidence>
<evidence type="ECO:0000256" key="4">
    <source>
        <dbReference type="ARBA" id="ARBA00022741"/>
    </source>
</evidence>
<feature type="transmembrane region" description="Helical" evidence="9">
    <location>
        <begin position="173"/>
        <end position="200"/>
    </location>
</feature>
<evidence type="ECO:0000256" key="5">
    <source>
        <dbReference type="ARBA" id="ARBA00022989"/>
    </source>
</evidence>
<keyword evidence="6" id="KW-0051">Antiviral defense</keyword>
<feature type="domain" description="Pycsar effector protein" evidence="10">
    <location>
        <begin position="37"/>
        <end position="190"/>
    </location>
</feature>
<evidence type="ECO:0000256" key="9">
    <source>
        <dbReference type="SAM" id="Phobius"/>
    </source>
</evidence>
<dbReference type="GO" id="GO:0000166">
    <property type="term" value="F:nucleotide binding"/>
    <property type="evidence" value="ECO:0007669"/>
    <property type="project" value="UniProtKB-KW"/>
</dbReference>